<protein>
    <recommendedName>
        <fullName evidence="3">Rhodanese domain-containing protein</fullName>
    </recommendedName>
</protein>
<proteinExistence type="predicted"/>
<dbReference type="AlphaFoldDB" id="A0A5K7YRR5"/>
<dbReference type="InterPro" id="IPR036873">
    <property type="entry name" value="Rhodanese-like_dom_sf"/>
</dbReference>
<dbReference type="SUPFAM" id="SSF52821">
    <property type="entry name" value="Rhodanese/Cell cycle control phosphatase"/>
    <property type="match status" value="1"/>
</dbReference>
<accession>A0A5K7YRR5</accession>
<evidence type="ECO:0000313" key="1">
    <source>
        <dbReference type="EMBL" id="BBO72512.1"/>
    </source>
</evidence>
<dbReference type="Gene3D" id="3.40.250.10">
    <property type="entry name" value="Rhodanese-like domain"/>
    <property type="match status" value="1"/>
</dbReference>
<organism evidence="1 2">
    <name type="scientific">Desulfosarcina alkanivorans</name>
    <dbReference type="NCBI Taxonomy" id="571177"/>
    <lineage>
        <taxon>Bacteria</taxon>
        <taxon>Pseudomonadati</taxon>
        <taxon>Thermodesulfobacteriota</taxon>
        <taxon>Desulfobacteria</taxon>
        <taxon>Desulfobacterales</taxon>
        <taxon>Desulfosarcinaceae</taxon>
        <taxon>Desulfosarcina</taxon>
    </lineage>
</organism>
<gene>
    <name evidence="1" type="ORF">DSCA_64420</name>
</gene>
<evidence type="ECO:0000313" key="2">
    <source>
        <dbReference type="Proteomes" id="UP000427906"/>
    </source>
</evidence>
<sequence>MKPIICKGLLLAVAVVLLSGMLIPAAASQKVKLMNKDELQKILGNADTYILDVRAGRDWGSSEFKIKGAHRTDPGEFATWASQFPKAGTLVLYCA</sequence>
<keyword evidence="2" id="KW-1185">Reference proteome</keyword>
<dbReference type="KEGG" id="dalk:DSCA_64420"/>
<dbReference type="EMBL" id="AP021874">
    <property type="protein sequence ID" value="BBO72512.1"/>
    <property type="molecule type" value="Genomic_DNA"/>
</dbReference>
<dbReference type="OrthoDB" id="5422839at2"/>
<dbReference type="Proteomes" id="UP000427906">
    <property type="component" value="Chromosome"/>
</dbReference>
<evidence type="ECO:0008006" key="3">
    <source>
        <dbReference type="Google" id="ProtNLM"/>
    </source>
</evidence>
<reference evidence="1 2" key="1">
    <citation type="submission" date="2019-11" db="EMBL/GenBank/DDBJ databases">
        <title>Comparative genomics of hydrocarbon-degrading Desulfosarcina strains.</title>
        <authorList>
            <person name="Watanabe M."/>
            <person name="Kojima H."/>
            <person name="Fukui M."/>
        </authorList>
    </citation>
    <scope>NUCLEOTIDE SEQUENCE [LARGE SCALE GENOMIC DNA]</scope>
    <source>
        <strain evidence="1 2">PL12</strain>
    </source>
</reference>
<name>A0A5K7YRR5_9BACT</name>